<dbReference type="CDD" id="cd05466">
    <property type="entry name" value="PBP2_LTTR_substrate"/>
    <property type="match status" value="1"/>
</dbReference>
<dbReference type="OrthoDB" id="63123at2"/>
<evidence type="ECO:0000256" key="3">
    <source>
        <dbReference type="ARBA" id="ARBA00023125"/>
    </source>
</evidence>
<dbReference type="EMBL" id="CYYA01000032">
    <property type="protein sequence ID" value="CUN26741.1"/>
    <property type="molecule type" value="Genomic_DNA"/>
</dbReference>
<dbReference type="Gene3D" id="1.10.10.10">
    <property type="entry name" value="Winged helix-like DNA-binding domain superfamily/Winged helix DNA-binding domain"/>
    <property type="match status" value="1"/>
</dbReference>
<dbReference type="SUPFAM" id="SSF46785">
    <property type="entry name" value="Winged helix' DNA-binding domain"/>
    <property type="match status" value="1"/>
</dbReference>
<dbReference type="InterPro" id="IPR005119">
    <property type="entry name" value="LysR_subst-bd"/>
</dbReference>
<dbReference type="PROSITE" id="PS50931">
    <property type="entry name" value="HTH_LYSR"/>
    <property type="match status" value="1"/>
</dbReference>
<dbReference type="PANTHER" id="PTHR30419">
    <property type="entry name" value="HTH-TYPE TRANSCRIPTIONAL REGULATOR YBHD"/>
    <property type="match status" value="1"/>
</dbReference>
<evidence type="ECO:0000313" key="7">
    <source>
        <dbReference type="EMBL" id="MSD17049.1"/>
    </source>
</evidence>
<evidence type="ECO:0000256" key="2">
    <source>
        <dbReference type="ARBA" id="ARBA00023015"/>
    </source>
</evidence>
<dbReference type="GeneID" id="97392404"/>
<keyword evidence="3" id="KW-0238">DNA-binding</keyword>
<dbReference type="GO" id="GO:0005829">
    <property type="term" value="C:cytosol"/>
    <property type="evidence" value="ECO:0007669"/>
    <property type="project" value="TreeGrafter"/>
</dbReference>
<evidence type="ECO:0000256" key="4">
    <source>
        <dbReference type="ARBA" id="ARBA00023163"/>
    </source>
</evidence>
<dbReference type="GO" id="GO:0003677">
    <property type="term" value="F:DNA binding"/>
    <property type="evidence" value="ECO:0007669"/>
    <property type="project" value="UniProtKB-KW"/>
</dbReference>
<dbReference type="InterPro" id="IPR000847">
    <property type="entry name" value="LysR_HTH_N"/>
</dbReference>
<accession>A0A173VHT3</accession>
<dbReference type="EMBL" id="WKRA01000027">
    <property type="protein sequence ID" value="MSD17049.1"/>
    <property type="molecule type" value="Genomic_DNA"/>
</dbReference>
<dbReference type="Pfam" id="PF03466">
    <property type="entry name" value="LysR_substrate"/>
    <property type="match status" value="1"/>
</dbReference>
<keyword evidence="2" id="KW-0805">Transcription regulation</keyword>
<dbReference type="InterPro" id="IPR036390">
    <property type="entry name" value="WH_DNA-bd_sf"/>
</dbReference>
<protein>
    <submittedName>
        <fullName evidence="6">HTH-type transcriptional regulator gltC</fullName>
    </submittedName>
    <submittedName>
        <fullName evidence="7">LysR family transcriptional regulator</fullName>
    </submittedName>
</protein>
<dbReference type="Proteomes" id="UP000095492">
    <property type="component" value="Unassembled WGS sequence"/>
</dbReference>
<dbReference type="Gene3D" id="3.40.190.290">
    <property type="match status" value="1"/>
</dbReference>
<comment type="similarity">
    <text evidence="1">Belongs to the LysR transcriptional regulatory family.</text>
</comment>
<dbReference type="AlphaFoldDB" id="A0A173VHT3"/>
<reference evidence="7 9" key="2">
    <citation type="journal article" date="2019" name="Nat. Med.">
        <title>A library of human gut bacterial isolates paired with longitudinal multiomics data enables mechanistic microbiome research.</title>
        <authorList>
            <person name="Poyet M."/>
            <person name="Groussin M."/>
            <person name="Gibbons S.M."/>
            <person name="Avila-Pacheco J."/>
            <person name="Jiang X."/>
            <person name="Kearney S.M."/>
            <person name="Perrotta A.R."/>
            <person name="Berdy B."/>
            <person name="Zhao S."/>
            <person name="Lieberman T.D."/>
            <person name="Swanson P.K."/>
            <person name="Smith M."/>
            <person name="Roesemann S."/>
            <person name="Alexander J.E."/>
            <person name="Rich S.A."/>
            <person name="Livny J."/>
            <person name="Vlamakis H."/>
            <person name="Clish C."/>
            <person name="Bullock K."/>
            <person name="Deik A."/>
            <person name="Scott J."/>
            <person name="Pierce K.A."/>
            <person name="Xavier R.J."/>
            <person name="Alm E.J."/>
        </authorList>
    </citation>
    <scope>NUCLEOTIDE SEQUENCE [LARGE SCALE GENOMIC DNA]</scope>
    <source>
        <strain evidence="7 9">BIOML-A3</strain>
    </source>
</reference>
<proteinExistence type="inferred from homology"/>
<gene>
    <name evidence="6" type="primary">gltC_5</name>
    <name evidence="6" type="ORF">ERS852448_02948</name>
    <name evidence="7" type="ORF">GKE72_13470</name>
</gene>
<name>A0A173VHT3_EUBRA</name>
<dbReference type="InterPro" id="IPR050950">
    <property type="entry name" value="HTH-type_LysR_regulators"/>
</dbReference>
<evidence type="ECO:0000313" key="8">
    <source>
        <dbReference type="Proteomes" id="UP000095492"/>
    </source>
</evidence>
<dbReference type="PANTHER" id="PTHR30419:SF24">
    <property type="entry name" value="HTH-TYPE TRANSCRIPTIONAL REGULATOR CZCR"/>
    <property type="match status" value="1"/>
</dbReference>
<feature type="domain" description="HTH lysR-type" evidence="5">
    <location>
        <begin position="1"/>
        <end position="58"/>
    </location>
</feature>
<dbReference type="Proteomes" id="UP000431304">
    <property type="component" value="Unassembled WGS sequence"/>
</dbReference>
<organism evidence="6 8">
    <name type="scientific">Eubacterium ramulus</name>
    <dbReference type="NCBI Taxonomy" id="39490"/>
    <lineage>
        <taxon>Bacteria</taxon>
        <taxon>Bacillati</taxon>
        <taxon>Bacillota</taxon>
        <taxon>Clostridia</taxon>
        <taxon>Eubacteriales</taxon>
        <taxon>Eubacteriaceae</taxon>
        <taxon>Eubacterium</taxon>
    </lineage>
</organism>
<sequence>MDTSRYQAFLSAAETGSIKNAAEELGYTPSGVSQLIKALEEELGFTLLYRSKKGVSLTLEGRRLRPTIREILESENRLFQTASEMRGLSIGAINIAAYQCLAAVWMPSLISGFQKKYPNIRIQLYEGTQQDILQYLDERTVNLAFFNCSDTINYDWLPLMKDRMVAVLPKDHPMAKNEVFPVEACRYERFIMPEHGQDQDVFDMLDEVHVKPDVYLSTFDSFTAIAMIEKGLGISIMNEISIPTRTSRDIVTLPTVPEHYIEMGIALPSIAQASPAVKKFISYAVESGICKAIQKQ</sequence>
<evidence type="ECO:0000259" key="5">
    <source>
        <dbReference type="PROSITE" id="PS50931"/>
    </source>
</evidence>
<dbReference type="GO" id="GO:0003700">
    <property type="term" value="F:DNA-binding transcription factor activity"/>
    <property type="evidence" value="ECO:0007669"/>
    <property type="project" value="InterPro"/>
</dbReference>
<dbReference type="SUPFAM" id="SSF53850">
    <property type="entry name" value="Periplasmic binding protein-like II"/>
    <property type="match status" value="1"/>
</dbReference>
<dbReference type="STRING" id="39490.ERS852448_02948"/>
<dbReference type="Pfam" id="PF00126">
    <property type="entry name" value="HTH_1"/>
    <property type="match status" value="1"/>
</dbReference>
<dbReference type="InterPro" id="IPR036388">
    <property type="entry name" value="WH-like_DNA-bd_sf"/>
</dbReference>
<evidence type="ECO:0000313" key="6">
    <source>
        <dbReference type="EMBL" id="CUN26741.1"/>
    </source>
</evidence>
<evidence type="ECO:0000313" key="9">
    <source>
        <dbReference type="Proteomes" id="UP000431304"/>
    </source>
</evidence>
<evidence type="ECO:0000256" key="1">
    <source>
        <dbReference type="ARBA" id="ARBA00009437"/>
    </source>
</evidence>
<reference evidence="6 8" key="1">
    <citation type="submission" date="2015-09" db="EMBL/GenBank/DDBJ databases">
        <authorList>
            <consortium name="Pathogen Informatics"/>
        </authorList>
    </citation>
    <scope>NUCLEOTIDE SEQUENCE [LARGE SCALE GENOMIC DNA]</scope>
    <source>
        <strain evidence="6 8">2789STDY5608891</strain>
    </source>
</reference>
<dbReference type="RefSeq" id="WP_022036616.1">
    <property type="nucleotide sequence ID" value="NZ_CAXUGT010000020.1"/>
</dbReference>
<keyword evidence="4" id="KW-0804">Transcription</keyword>